<dbReference type="InterPro" id="IPR000889">
    <property type="entry name" value="Glutathione_peroxidase"/>
</dbReference>
<feature type="signal peptide" evidence="6">
    <location>
        <begin position="1"/>
        <end position="24"/>
    </location>
</feature>
<evidence type="ECO:0000256" key="6">
    <source>
        <dbReference type="SAM" id="SignalP"/>
    </source>
</evidence>
<keyword evidence="3 5" id="KW-0560">Oxidoreductase</keyword>
<dbReference type="PROSITE" id="PS00460">
    <property type="entry name" value="GLUTATHIONE_PEROXID_1"/>
    <property type="match status" value="1"/>
</dbReference>
<keyword evidence="8" id="KW-1185">Reference proteome</keyword>
<evidence type="ECO:0000256" key="2">
    <source>
        <dbReference type="ARBA" id="ARBA00022559"/>
    </source>
</evidence>
<evidence type="ECO:0000256" key="5">
    <source>
        <dbReference type="RuleBase" id="RU000499"/>
    </source>
</evidence>
<dbReference type="Gene3D" id="3.40.30.10">
    <property type="entry name" value="Glutaredoxin"/>
    <property type="match status" value="1"/>
</dbReference>
<keyword evidence="2 5" id="KW-0575">Peroxidase</keyword>
<feature type="active site" evidence="4">
    <location>
        <position position="60"/>
    </location>
</feature>
<comment type="caution">
    <text evidence="7">The sequence shown here is derived from an EMBL/GenBank/DDBJ whole genome shotgun (WGS) entry which is preliminary data.</text>
</comment>
<organism evidence="7 8">
    <name type="scientific">Roseococcus suduntuyensis</name>
    <dbReference type="NCBI Taxonomy" id="455361"/>
    <lineage>
        <taxon>Bacteria</taxon>
        <taxon>Pseudomonadati</taxon>
        <taxon>Pseudomonadota</taxon>
        <taxon>Alphaproteobacteria</taxon>
        <taxon>Acetobacterales</taxon>
        <taxon>Roseomonadaceae</taxon>
        <taxon>Roseococcus</taxon>
    </lineage>
</organism>
<dbReference type="RefSeq" id="WP_184385428.1">
    <property type="nucleotide sequence ID" value="NZ_JACIDJ010000005.1"/>
</dbReference>
<feature type="chain" id="PRO_5032515372" description="Glutathione peroxidase" evidence="6">
    <location>
        <begin position="25"/>
        <end position="182"/>
    </location>
</feature>
<comment type="similarity">
    <text evidence="1 5">Belongs to the glutathione peroxidase family.</text>
</comment>
<dbReference type="PRINTS" id="PR01011">
    <property type="entry name" value="GLUTPROXDASE"/>
</dbReference>
<dbReference type="GO" id="GO:0004601">
    <property type="term" value="F:peroxidase activity"/>
    <property type="evidence" value="ECO:0007669"/>
    <property type="project" value="UniProtKB-KW"/>
</dbReference>
<sequence length="182" mass="19850">MPELRRRMVAGGLLGSLAAAPAVADPTAFDFGFEALEGGALPLSEFRGRVLLVVNTASFCGFTPQYAALQRLHDRYTERGLVVVGVPSEDFNQESGDARRVREFCDTMFGITFPMAGLTHVRGPGAHPFFAWAARRAGPVRWNFHKYLVARDGMHVAGFTSHIPPDAPEVLRLLHTKLSATA</sequence>
<dbReference type="PIRSF" id="PIRSF000303">
    <property type="entry name" value="Glutathion_perox"/>
    <property type="match status" value="1"/>
</dbReference>
<evidence type="ECO:0000313" key="8">
    <source>
        <dbReference type="Proteomes" id="UP000553193"/>
    </source>
</evidence>
<reference evidence="7 8" key="1">
    <citation type="submission" date="2020-08" db="EMBL/GenBank/DDBJ databases">
        <title>Genomic Encyclopedia of Type Strains, Phase IV (KMG-IV): sequencing the most valuable type-strain genomes for metagenomic binning, comparative biology and taxonomic classification.</title>
        <authorList>
            <person name="Goeker M."/>
        </authorList>
    </citation>
    <scope>NUCLEOTIDE SEQUENCE [LARGE SCALE GENOMIC DNA]</scope>
    <source>
        <strain evidence="7 8">DSM 19979</strain>
    </source>
</reference>
<protein>
    <recommendedName>
        <fullName evidence="5">Glutathione peroxidase</fullName>
    </recommendedName>
</protein>
<dbReference type="PANTHER" id="PTHR11592:SF78">
    <property type="entry name" value="GLUTATHIONE PEROXIDASE"/>
    <property type="match status" value="1"/>
</dbReference>
<dbReference type="CDD" id="cd00340">
    <property type="entry name" value="GSH_Peroxidase"/>
    <property type="match status" value="1"/>
</dbReference>
<keyword evidence="6" id="KW-0732">Signal</keyword>
<dbReference type="AlphaFoldDB" id="A0A840AC82"/>
<dbReference type="PANTHER" id="PTHR11592">
    <property type="entry name" value="GLUTATHIONE PEROXIDASE"/>
    <property type="match status" value="1"/>
</dbReference>
<dbReference type="Pfam" id="PF00255">
    <property type="entry name" value="GSHPx"/>
    <property type="match status" value="1"/>
</dbReference>
<dbReference type="Proteomes" id="UP000553193">
    <property type="component" value="Unassembled WGS sequence"/>
</dbReference>
<evidence type="ECO:0000256" key="3">
    <source>
        <dbReference type="ARBA" id="ARBA00023002"/>
    </source>
</evidence>
<proteinExistence type="inferred from homology"/>
<dbReference type="GO" id="GO:0034599">
    <property type="term" value="P:cellular response to oxidative stress"/>
    <property type="evidence" value="ECO:0007669"/>
    <property type="project" value="TreeGrafter"/>
</dbReference>
<dbReference type="EMBL" id="JACIDJ010000005">
    <property type="protein sequence ID" value="MBB3899568.1"/>
    <property type="molecule type" value="Genomic_DNA"/>
</dbReference>
<name>A0A840AC82_9PROT</name>
<accession>A0A840AC82</accession>
<evidence type="ECO:0000313" key="7">
    <source>
        <dbReference type="EMBL" id="MBB3899568.1"/>
    </source>
</evidence>
<dbReference type="PROSITE" id="PS51355">
    <property type="entry name" value="GLUTATHIONE_PEROXID_3"/>
    <property type="match status" value="1"/>
</dbReference>
<gene>
    <name evidence="7" type="ORF">GGQ83_003020</name>
</gene>
<dbReference type="InterPro" id="IPR036249">
    <property type="entry name" value="Thioredoxin-like_sf"/>
</dbReference>
<dbReference type="SUPFAM" id="SSF52833">
    <property type="entry name" value="Thioredoxin-like"/>
    <property type="match status" value="1"/>
</dbReference>
<evidence type="ECO:0000256" key="4">
    <source>
        <dbReference type="PIRSR" id="PIRSR000303-1"/>
    </source>
</evidence>
<dbReference type="InterPro" id="IPR029759">
    <property type="entry name" value="GPX_AS"/>
</dbReference>
<evidence type="ECO:0000256" key="1">
    <source>
        <dbReference type="ARBA" id="ARBA00006926"/>
    </source>
</evidence>